<keyword evidence="6" id="KW-0238">DNA-binding</keyword>
<dbReference type="InterPro" id="IPR014016">
    <property type="entry name" value="UvrD-like_ATP-bd"/>
</dbReference>
<dbReference type="InterPro" id="IPR014017">
    <property type="entry name" value="DNA_helicase_UvrD-like_C"/>
</dbReference>
<evidence type="ECO:0000256" key="5">
    <source>
        <dbReference type="ARBA" id="ARBA00022840"/>
    </source>
</evidence>
<dbReference type="PROSITE" id="PS51198">
    <property type="entry name" value="UVRD_HELICASE_ATP_BIND"/>
    <property type="match status" value="1"/>
</dbReference>
<comment type="catalytic activity">
    <reaction evidence="8">
        <text>Couples ATP hydrolysis with the unwinding of duplex DNA by translocating in the 3'-5' direction.</text>
        <dbReference type="EC" id="5.6.2.4"/>
    </reaction>
</comment>
<dbReference type="EMBL" id="UGNY01000001">
    <property type="protein sequence ID" value="STX38165.1"/>
    <property type="molecule type" value="Genomic_DNA"/>
</dbReference>
<evidence type="ECO:0000256" key="11">
    <source>
        <dbReference type="ARBA" id="ARBA00048988"/>
    </source>
</evidence>
<dbReference type="GO" id="GO:0016887">
    <property type="term" value="F:ATP hydrolysis activity"/>
    <property type="evidence" value="ECO:0007669"/>
    <property type="project" value="RHEA"/>
</dbReference>
<dbReference type="GO" id="GO:0000725">
    <property type="term" value="P:recombinational repair"/>
    <property type="evidence" value="ECO:0007669"/>
    <property type="project" value="TreeGrafter"/>
</dbReference>
<evidence type="ECO:0000256" key="8">
    <source>
        <dbReference type="ARBA" id="ARBA00034617"/>
    </source>
</evidence>
<dbReference type="Gene3D" id="1.10.10.160">
    <property type="match status" value="1"/>
</dbReference>
<evidence type="ECO:0000256" key="2">
    <source>
        <dbReference type="ARBA" id="ARBA00022741"/>
    </source>
</evidence>
<dbReference type="InterPro" id="IPR027417">
    <property type="entry name" value="P-loop_NTPase"/>
</dbReference>
<accession>A0A378IUA0</accession>
<comment type="similarity">
    <text evidence="1">Belongs to the helicase family. UvrD subfamily.</text>
</comment>
<sequence length="655" mass="76301">MRKLLPLISDNGEPFQSLFIRDMCEKLNQLNDLERNDFRNENAKTIATHDATRFLIVSGPGTGKSYLFLKRIDYWYKQNSSAKILVTSFVRKLVADLQSDINNDKELSDEQKKLINVSTLHKFARSIVEKNHGTKEWRFKSHFKIISKKWKNTIWEDVLSLSKPPKTYLLEQFEQQLHNDRFEQSEDWIKIKDTYYKICQFYNAAGFSDLILRAKEALIENPQLCDANYSIIDEYQDFNTAEEALINQIMIHLKSLLIVGDDEQVLYETLKSSSSKLIQNLYENSDYIKGMLPFCGRSSFHITKTAEHFMHTHRKDKCIEKIYLPIKAEEKGLKTQLVACATPAAAIDYIEKFISENQNEIVDRQTELANATQKDPFLLILTPTKEITFYGEYKHKIIEIAFQYQSEKRLYSDDYYKLLNYYSLSENPKNNFYFRKVIFHEKLEKDYISFLEDSMNLDRNLCDLDRPQITETLQKCNQIKSILEATIELDEKITQISQLIEIVNVDTLKTELTNNPLKSNKLMNLEHQEEELAELEEIEIQQMGAIEVMTIVGSKGLSADHVIIIGFDDINMKRITSNAFYVAMTRARKSLHILTALQSGGASQPHQFLEQLPENHLEFYSYKKTGQVKTLLSNKEAYNTYLSRCKSNYKKGKRG</sequence>
<dbReference type="Gene3D" id="3.40.50.300">
    <property type="entry name" value="P-loop containing nucleotide triphosphate hydrolases"/>
    <property type="match status" value="2"/>
</dbReference>
<dbReference type="InterPro" id="IPR013986">
    <property type="entry name" value="DExx_box_DNA_helicase_dom_sf"/>
</dbReference>
<dbReference type="Pfam" id="PF13361">
    <property type="entry name" value="UvrD_C"/>
    <property type="match status" value="1"/>
</dbReference>
<evidence type="ECO:0000256" key="9">
    <source>
        <dbReference type="ARBA" id="ARBA00034808"/>
    </source>
</evidence>
<evidence type="ECO:0000256" key="10">
    <source>
        <dbReference type="ARBA" id="ARBA00034923"/>
    </source>
</evidence>
<feature type="domain" description="UvrD-like helicase ATP-binding" evidence="13">
    <location>
        <begin position="37"/>
        <end position="299"/>
    </location>
</feature>
<dbReference type="PANTHER" id="PTHR11070">
    <property type="entry name" value="UVRD / RECB / PCRA DNA HELICASE FAMILY MEMBER"/>
    <property type="match status" value="1"/>
</dbReference>
<dbReference type="Proteomes" id="UP000254033">
    <property type="component" value="Unassembled WGS sequence"/>
</dbReference>
<proteinExistence type="inferred from homology"/>
<keyword evidence="3 12" id="KW-0378">Hydrolase</keyword>
<dbReference type="GO" id="GO:0043138">
    <property type="term" value="F:3'-5' DNA helicase activity"/>
    <property type="evidence" value="ECO:0007669"/>
    <property type="project" value="UniProtKB-EC"/>
</dbReference>
<dbReference type="GO" id="GO:0003677">
    <property type="term" value="F:DNA binding"/>
    <property type="evidence" value="ECO:0007669"/>
    <property type="project" value="UniProtKB-KW"/>
</dbReference>
<comment type="catalytic activity">
    <reaction evidence="11">
        <text>ATP + H2O = ADP + phosphate + H(+)</text>
        <dbReference type="Rhea" id="RHEA:13065"/>
        <dbReference type="ChEBI" id="CHEBI:15377"/>
        <dbReference type="ChEBI" id="CHEBI:15378"/>
        <dbReference type="ChEBI" id="CHEBI:30616"/>
        <dbReference type="ChEBI" id="CHEBI:43474"/>
        <dbReference type="ChEBI" id="CHEBI:456216"/>
        <dbReference type="EC" id="5.6.2.4"/>
    </reaction>
</comment>
<evidence type="ECO:0000313" key="15">
    <source>
        <dbReference type="Proteomes" id="UP000254033"/>
    </source>
</evidence>
<evidence type="ECO:0000313" key="14">
    <source>
        <dbReference type="EMBL" id="STX38165.1"/>
    </source>
</evidence>
<keyword evidence="7" id="KW-0413">Isomerase</keyword>
<dbReference type="GO" id="GO:0005524">
    <property type="term" value="F:ATP binding"/>
    <property type="evidence" value="ECO:0007669"/>
    <property type="project" value="UniProtKB-UniRule"/>
</dbReference>
<evidence type="ECO:0000256" key="3">
    <source>
        <dbReference type="ARBA" id="ARBA00022801"/>
    </source>
</evidence>
<evidence type="ECO:0000256" key="1">
    <source>
        <dbReference type="ARBA" id="ARBA00009922"/>
    </source>
</evidence>
<dbReference type="PANTHER" id="PTHR11070:SF2">
    <property type="entry name" value="ATP-DEPENDENT DNA HELICASE SRS2"/>
    <property type="match status" value="1"/>
</dbReference>
<organism evidence="14 15">
    <name type="scientific">Legionella feeleii</name>
    <dbReference type="NCBI Taxonomy" id="453"/>
    <lineage>
        <taxon>Bacteria</taxon>
        <taxon>Pseudomonadati</taxon>
        <taxon>Pseudomonadota</taxon>
        <taxon>Gammaproteobacteria</taxon>
        <taxon>Legionellales</taxon>
        <taxon>Legionellaceae</taxon>
        <taxon>Legionella</taxon>
    </lineage>
</organism>
<evidence type="ECO:0000256" key="12">
    <source>
        <dbReference type="PROSITE-ProRule" id="PRU00560"/>
    </source>
</evidence>
<feature type="binding site" evidence="12">
    <location>
        <begin position="58"/>
        <end position="65"/>
    </location>
    <ligand>
        <name>ATP</name>
        <dbReference type="ChEBI" id="CHEBI:30616"/>
    </ligand>
</feature>
<gene>
    <name evidence="14" type="primary">uvrD_2</name>
    <name evidence="14" type="ORF">NCTC11978_01347</name>
</gene>
<dbReference type="Pfam" id="PF00580">
    <property type="entry name" value="UvrD-helicase"/>
    <property type="match status" value="1"/>
</dbReference>
<evidence type="ECO:0000256" key="7">
    <source>
        <dbReference type="ARBA" id="ARBA00023235"/>
    </source>
</evidence>
<reference evidence="14 15" key="1">
    <citation type="submission" date="2018-06" db="EMBL/GenBank/DDBJ databases">
        <authorList>
            <consortium name="Pathogen Informatics"/>
            <person name="Doyle S."/>
        </authorList>
    </citation>
    <scope>NUCLEOTIDE SEQUENCE [LARGE SCALE GENOMIC DNA]</scope>
    <source>
        <strain evidence="14 15">NCTC11978</strain>
    </source>
</reference>
<evidence type="ECO:0000256" key="6">
    <source>
        <dbReference type="ARBA" id="ARBA00023125"/>
    </source>
</evidence>
<keyword evidence="4 12" id="KW-0347">Helicase</keyword>
<evidence type="ECO:0000259" key="13">
    <source>
        <dbReference type="PROSITE" id="PS51198"/>
    </source>
</evidence>
<evidence type="ECO:0000256" key="4">
    <source>
        <dbReference type="ARBA" id="ARBA00022806"/>
    </source>
</evidence>
<name>A0A378IUA0_9GAMM</name>
<dbReference type="RefSeq" id="WP_147281864.1">
    <property type="nucleotide sequence ID" value="NZ_UGNY01000001.1"/>
</dbReference>
<keyword evidence="2 12" id="KW-0547">Nucleotide-binding</keyword>
<dbReference type="EC" id="5.6.2.4" evidence="9"/>
<dbReference type="AlphaFoldDB" id="A0A378IUA0"/>
<dbReference type="InterPro" id="IPR000212">
    <property type="entry name" value="DNA_helicase_UvrD/REP"/>
</dbReference>
<protein>
    <recommendedName>
        <fullName evidence="9">DNA 3'-5' helicase</fullName>
        <ecNumber evidence="9">5.6.2.4</ecNumber>
    </recommendedName>
    <alternativeName>
        <fullName evidence="10">DNA 3'-5' helicase II</fullName>
    </alternativeName>
</protein>
<dbReference type="SUPFAM" id="SSF52540">
    <property type="entry name" value="P-loop containing nucleoside triphosphate hydrolases"/>
    <property type="match status" value="1"/>
</dbReference>
<keyword evidence="5 12" id="KW-0067">ATP-binding</keyword>